<evidence type="ECO:0000256" key="2">
    <source>
        <dbReference type="ARBA" id="ARBA00022525"/>
    </source>
</evidence>
<proteinExistence type="predicted"/>
<feature type="chain" id="PRO_5039706875" evidence="9">
    <location>
        <begin position="25"/>
        <end position="365"/>
    </location>
</feature>
<evidence type="ECO:0000256" key="5">
    <source>
        <dbReference type="ARBA" id="ARBA00022801"/>
    </source>
</evidence>
<dbReference type="GO" id="GO:0045493">
    <property type="term" value="P:xylan catabolic process"/>
    <property type="evidence" value="ECO:0007669"/>
    <property type="project" value="UniProtKB-KW"/>
</dbReference>
<dbReference type="KEGG" id="cstr:CBE89_07820"/>
<feature type="region of interest" description="Disordered" evidence="8">
    <location>
        <begin position="25"/>
        <end position="102"/>
    </location>
</feature>
<keyword evidence="7" id="KW-0624">Polysaccharide degradation</keyword>
<keyword evidence="2" id="KW-0964">Secreted</keyword>
<evidence type="ECO:0000313" key="11">
    <source>
        <dbReference type="Proteomes" id="UP000250197"/>
    </source>
</evidence>
<keyword evidence="6" id="KW-0119">Carbohydrate metabolism</keyword>
<keyword evidence="5" id="KW-0378">Hydrolase</keyword>
<dbReference type="PANTHER" id="PTHR38050">
    <property type="match status" value="1"/>
</dbReference>
<reference evidence="10 11" key="1">
    <citation type="submission" date="2017-05" db="EMBL/GenBank/DDBJ databases">
        <title>Complete genome sequence of Corynebacterium striatum KC-Na-1 isolated from Neophocaena asiaeorientalis in Korea.</title>
        <authorList>
            <person name="Kim J.H."/>
            <person name="Lee K."/>
        </authorList>
    </citation>
    <scope>NUCLEOTIDE SEQUENCE [LARGE SCALE GENOMIC DNA]</scope>
    <source>
        <strain evidence="10 11">KC-Na-01</strain>
    </source>
</reference>
<comment type="subcellular location">
    <subcellularLocation>
        <location evidence="1">Secreted</location>
    </subcellularLocation>
</comment>
<sequence length="365" mass="39713">MNKLKRSAVSLAAAAIVVSAPGFAAAQEAPAPAPAPAPVPAPAPAPVSAPAPAPAPTADGSHLIPEGVKESTPAVSPEPATQPQLPPENVNPAAPAEPVVPADPTVNPIQPIPNGQMRSINMEHEGKTRRYLLRIPNNYNPDVAAPVLYGFGGWEDSPENFFSYNRMGNTGATKEAIIVYPEGFERAWEAAPYAKTHDGEDIRFIQRILDDIDKDYRVDRSRVYAMGMSNGGGITSVLGCHAQETFAAVATVSGAFYNPVEQNCVDAPMHTLIMHGVNDRMMQYEGGIRHEAGYLPVREVLGGYLKRNRCDMTFQAEQNGPMAERLRFNNCLKSVELLKVKGDHTWWYEPDTSNEVWNFLSDKRK</sequence>
<gene>
    <name evidence="10" type="ORF">CBE89_07820</name>
</gene>
<dbReference type="InterPro" id="IPR043595">
    <property type="entry name" value="FaeB/C/D"/>
</dbReference>
<feature type="compositionally biased region" description="Low complexity" evidence="8">
    <location>
        <begin position="87"/>
        <end position="102"/>
    </location>
</feature>
<dbReference type="InterPro" id="IPR029058">
    <property type="entry name" value="AB_hydrolase_fold"/>
</dbReference>
<evidence type="ECO:0000256" key="9">
    <source>
        <dbReference type="SAM" id="SignalP"/>
    </source>
</evidence>
<dbReference type="Pfam" id="PF00756">
    <property type="entry name" value="Esterase"/>
    <property type="match status" value="1"/>
</dbReference>
<evidence type="ECO:0000256" key="7">
    <source>
        <dbReference type="ARBA" id="ARBA00023326"/>
    </source>
</evidence>
<dbReference type="InterPro" id="IPR000801">
    <property type="entry name" value="Esterase-like"/>
</dbReference>
<evidence type="ECO:0000256" key="8">
    <source>
        <dbReference type="SAM" id="MobiDB-lite"/>
    </source>
</evidence>
<dbReference type="EMBL" id="CP021252">
    <property type="protein sequence ID" value="ART21411.1"/>
    <property type="molecule type" value="Genomic_DNA"/>
</dbReference>
<dbReference type="Gene3D" id="3.40.50.1820">
    <property type="entry name" value="alpha/beta hydrolase"/>
    <property type="match status" value="1"/>
</dbReference>
<keyword evidence="3" id="KW-0858">Xylan degradation</keyword>
<accession>A0A2Z2J4A4</accession>
<dbReference type="GO" id="GO:0005576">
    <property type="term" value="C:extracellular region"/>
    <property type="evidence" value="ECO:0007669"/>
    <property type="project" value="UniProtKB-SubCell"/>
</dbReference>
<evidence type="ECO:0000256" key="4">
    <source>
        <dbReference type="ARBA" id="ARBA00022729"/>
    </source>
</evidence>
<keyword evidence="4 9" id="KW-0732">Signal</keyword>
<evidence type="ECO:0000256" key="6">
    <source>
        <dbReference type="ARBA" id="ARBA00023277"/>
    </source>
</evidence>
<feature type="signal peptide" evidence="9">
    <location>
        <begin position="1"/>
        <end position="24"/>
    </location>
</feature>
<dbReference type="Proteomes" id="UP000250197">
    <property type="component" value="Chromosome"/>
</dbReference>
<organism evidence="10 11">
    <name type="scientific">Corynebacterium striatum</name>
    <dbReference type="NCBI Taxonomy" id="43770"/>
    <lineage>
        <taxon>Bacteria</taxon>
        <taxon>Bacillati</taxon>
        <taxon>Actinomycetota</taxon>
        <taxon>Actinomycetes</taxon>
        <taxon>Mycobacteriales</taxon>
        <taxon>Corynebacteriaceae</taxon>
        <taxon>Corynebacterium</taxon>
    </lineage>
</organism>
<protein>
    <submittedName>
        <fullName evidence="10">Feruloyl esterase</fullName>
    </submittedName>
</protein>
<evidence type="ECO:0000256" key="3">
    <source>
        <dbReference type="ARBA" id="ARBA00022651"/>
    </source>
</evidence>
<dbReference type="PANTHER" id="PTHR38050:SF2">
    <property type="entry name" value="FERULOYL ESTERASE C-RELATED"/>
    <property type="match status" value="1"/>
</dbReference>
<dbReference type="SUPFAM" id="SSF53474">
    <property type="entry name" value="alpha/beta-Hydrolases"/>
    <property type="match status" value="1"/>
</dbReference>
<evidence type="ECO:0000313" key="10">
    <source>
        <dbReference type="EMBL" id="ART21411.1"/>
    </source>
</evidence>
<dbReference type="GO" id="GO:0030600">
    <property type="term" value="F:feruloyl esterase activity"/>
    <property type="evidence" value="ECO:0007669"/>
    <property type="project" value="InterPro"/>
</dbReference>
<name>A0A2Z2J4A4_CORST</name>
<evidence type="ECO:0000256" key="1">
    <source>
        <dbReference type="ARBA" id="ARBA00004613"/>
    </source>
</evidence>
<feature type="compositionally biased region" description="Pro residues" evidence="8">
    <location>
        <begin position="31"/>
        <end position="55"/>
    </location>
</feature>
<dbReference type="AlphaFoldDB" id="A0A2Z2J4A4"/>